<comment type="caution">
    <text evidence="1">The sequence shown here is derived from an EMBL/GenBank/DDBJ whole genome shotgun (WGS) entry which is preliminary data.</text>
</comment>
<accession>A0ABQ8JI64</accession>
<organism evidence="1 2">
    <name type="scientific">Dermatophagoides pteronyssinus</name>
    <name type="common">European house dust mite</name>
    <dbReference type="NCBI Taxonomy" id="6956"/>
    <lineage>
        <taxon>Eukaryota</taxon>
        <taxon>Metazoa</taxon>
        <taxon>Ecdysozoa</taxon>
        <taxon>Arthropoda</taxon>
        <taxon>Chelicerata</taxon>
        <taxon>Arachnida</taxon>
        <taxon>Acari</taxon>
        <taxon>Acariformes</taxon>
        <taxon>Sarcoptiformes</taxon>
        <taxon>Astigmata</taxon>
        <taxon>Psoroptidia</taxon>
        <taxon>Analgoidea</taxon>
        <taxon>Pyroglyphidae</taxon>
        <taxon>Dermatophagoidinae</taxon>
        <taxon>Dermatophagoides</taxon>
    </lineage>
</organism>
<name>A0ABQ8JI64_DERPT</name>
<evidence type="ECO:0000313" key="1">
    <source>
        <dbReference type="EMBL" id="KAH9422289.1"/>
    </source>
</evidence>
<protein>
    <submittedName>
        <fullName evidence="1">Uncharacterized protein</fullName>
    </submittedName>
</protein>
<dbReference type="Proteomes" id="UP000887458">
    <property type="component" value="Unassembled WGS sequence"/>
</dbReference>
<sequence length="63" mass="6835">MVFLSILNVVISYCDLSRIRAVTVPCFVPDCVVIKRISGKYLKILIISSGLASDAKSISFGTI</sequence>
<gene>
    <name evidence="1" type="ORF">DERP_002586</name>
</gene>
<reference evidence="1 2" key="1">
    <citation type="journal article" date="2018" name="J. Allergy Clin. Immunol.">
        <title>High-quality assembly of Dermatophagoides pteronyssinus genome and transcriptome reveals a wide range of novel allergens.</title>
        <authorList>
            <person name="Liu X.Y."/>
            <person name="Yang K.Y."/>
            <person name="Wang M.Q."/>
            <person name="Kwok J.S."/>
            <person name="Zeng X."/>
            <person name="Yang Z."/>
            <person name="Xiao X.J."/>
            <person name="Lau C.P."/>
            <person name="Li Y."/>
            <person name="Huang Z.M."/>
            <person name="Ba J.G."/>
            <person name="Yim A.K."/>
            <person name="Ouyang C.Y."/>
            <person name="Ngai S.M."/>
            <person name="Chan T.F."/>
            <person name="Leung E.L."/>
            <person name="Liu L."/>
            <person name="Liu Z.G."/>
            <person name="Tsui S.K."/>
        </authorList>
    </citation>
    <scope>NUCLEOTIDE SEQUENCE [LARGE SCALE GENOMIC DNA]</scope>
    <source>
        <strain evidence="1">Derp</strain>
    </source>
</reference>
<keyword evidence="2" id="KW-1185">Reference proteome</keyword>
<dbReference type="EMBL" id="NJHN03000037">
    <property type="protein sequence ID" value="KAH9422289.1"/>
    <property type="molecule type" value="Genomic_DNA"/>
</dbReference>
<evidence type="ECO:0000313" key="2">
    <source>
        <dbReference type="Proteomes" id="UP000887458"/>
    </source>
</evidence>
<proteinExistence type="predicted"/>
<reference evidence="1 2" key="2">
    <citation type="journal article" date="2022" name="Mol. Biol. Evol.">
        <title>Comparative Genomics Reveals Insights into the Divergent Evolution of Astigmatic Mites and Household Pest Adaptations.</title>
        <authorList>
            <person name="Xiong Q."/>
            <person name="Wan A.T."/>
            <person name="Liu X."/>
            <person name="Fung C.S."/>
            <person name="Xiao X."/>
            <person name="Malainual N."/>
            <person name="Hou J."/>
            <person name="Wang L."/>
            <person name="Wang M."/>
            <person name="Yang K.Y."/>
            <person name="Cui Y."/>
            <person name="Leung E.L."/>
            <person name="Nong W."/>
            <person name="Shin S.K."/>
            <person name="Au S.W."/>
            <person name="Jeong K.Y."/>
            <person name="Chew F.T."/>
            <person name="Hui J.H."/>
            <person name="Leung T.F."/>
            <person name="Tungtrongchitr A."/>
            <person name="Zhong N."/>
            <person name="Liu Z."/>
            <person name="Tsui S.K."/>
        </authorList>
    </citation>
    <scope>NUCLEOTIDE SEQUENCE [LARGE SCALE GENOMIC DNA]</scope>
    <source>
        <strain evidence="1">Derp</strain>
    </source>
</reference>